<dbReference type="Gene3D" id="2.60.120.10">
    <property type="entry name" value="Jelly Rolls"/>
    <property type="match status" value="1"/>
</dbReference>
<dbReference type="InterPro" id="IPR050204">
    <property type="entry name" value="AraC_XylS_family_regulators"/>
</dbReference>
<dbReference type="SUPFAM" id="SSF46689">
    <property type="entry name" value="Homeodomain-like"/>
    <property type="match status" value="1"/>
</dbReference>
<evidence type="ECO:0000256" key="2">
    <source>
        <dbReference type="ARBA" id="ARBA00023125"/>
    </source>
</evidence>
<evidence type="ECO:0000313" key="5">
    <source>
        <dbReference type="EMBL" id="TDD66605.1"/>
    </source>
</evidence>
<dbReference type="InterPro" id="IPR014710">
    <property type="entry name" value="RmlC-like_jellyroll"/>
</dbReference>
<dbReference type="InterPro" id="IPR009057">
    <property type="entry name" value="Homeodomain-like_sf"/>
</dbReference>
<dbReference type="PROSITE" id="PS00041">
    <property type="entry name" value="HTH_ARAC_FAMILY_1"/>
    <property type="match status" value="1"/>
</dbReference>
<sequence length="302" mass="32114">MVAVTAELALSSAALQVGLVPRLGPAVADYPPGSTFGPRDARTFEFVWLLSGSATWCWDDLRVRLTPGTLLLVRPGMRDCFHWDPRRPTRHAYVHFTVTGDAVGGGAGWPIARDLGGRPDPMGALCKYLLWLGSTCPPGWREQAAETLRLLVLTFLAPPPASSDDASGGLPEPIVAAMSAVRSAWSDGVARPVALDRLAAAAGVSVSTLCRAFQRRFGLGPVAALERLRLARAEPLLWMSNLSLQAIAVQCGFADAYHFSRRFRAVYGLAPSAFRATPPQAAPPSPLEAAGLAALEPLTPQA</sequence>
<organism evidence="5 6">
    <name type="scientific">Jiangella aurantiaca</name>
    <dbReference type="NCBI Taxonomy" id="2530373"/>
    <lineage>
        <taxon>Bacteria</taxon>
        <taxon>Bacillati</taxon>
        <taxon>Actinomycetota</taxon>
        <taxon>Actinomycetes</taxon>
        <taxon>Jiangellales</taxon>
        <taxon>Jiangellaceae</taxon>
        <taxon>Jiangella</taxon>
    </lineage>
</organism>
<dbReference type="AlphaFoldDB" id="A0A4R5A4Y7"/>
<keyword evidence="6" id="KW-1185">Reference proteome</keyword>
<reference evidence="5 6" key="1">
    <citation type="submission" date="2019-02" db="EMBL/GenBank/DDBJ databases">
        <title>Draft genome sequences of novel Actinobacteria.</title>
        <authorList>
            <person name="Sahin N."/>
            <person name="Ay H."/>
            <person name="Saygin H."/>
        </authorList>
    </citation>
    <scope>NUCLEOTIDE SEQUENCE [LARGE SCALE GENOMIC DNA]</scope>
    <source>
        <strain evidence="5 6">8K307</strain>
    </source>
</reference>
<comment type="caution">
    <text evidence="5">The sequence shown here is derived from an EMBL/GenBank/DDBJ whole genome shotgun (WGS) entry which is preliminary data.</text>
</comment>
<keyword evidence="2" id="KW-0238">DNA-binding</keyword>
<dbReference type="OrthoDB" id="3186094at2"/>
<dbReference type="SMART" id="SM00342">
    <property type="entry name" value="HTH_ARAC"/>
    <property type="match status" value="1"/>
</dbReference>
<dbReference type="GO" id="GO:0003700">
    <property type="term" value="F:DNA-binding transcription factor activity"/>
    <property type="evidence" value="ECO:0007669"/>
    <property type="project" value="InterPro"/>
</dbReference>
<gene>
    <name evidence="5" type="ORF">E1262_21575</name>
</gene>
<name>A0A4R5A4Y7_9ACTN</name>
<dbReference type="Pfam" id="PF12833">
    <property type="entry name" value="HTH_18"/>
    <property type="match status" value="1"/>
</dbReference>
<evidence type="ECO:0000313" key="6">
    <source>
        <dbReference type="Proteomes" id="UP000295217"/>
    </source>
</evidence>
<dbReference type="InterPro" id="IPR020449">
    <property type="entry name" value="Tscrpt_reg_AraC-type_HTH"/>
</dbReference>
<dbReference type="PROSITE" id="PS01124">
    <property type="entry name" value="HTH_ARAC_FAMILY_2"/>
    <property type="match status" value="1"/>
</dbReference>
<dbReference type="InterPro" id="IPR011051">
    <property type="entry name" value="RmlC_Cupin_sf"/>
</dbReference>
<dbReference type="SUPFAM" id="SSF51182">
    <property type="entry name" value="RmlC-like cupins"/>
    <property type="match status" value="1"/>
</dbReference>
<dbReference type="EMBL" id="SMLB01000037">
    <property type="protein sequence ID" value="TDD66605.1"/>
    <property type="molecule type" value="Genomic_DNA"/>
</dbReference>
<evidence type="ECO:0000259" key="4">
    <source>
        <dbReference type="PROSITE" id="PS01124"/>
    </source>
</evidence>
<feature type="domain" description="HTH araC/xylS-type" evidence="4">
    <location>
        <begin position="179"/>
        <end position="277"/>
    </location>
</feature>
<accession>A0A4R5A4Y7</accession>
<dbReference type="InterPro" id="IPR018062">
    <property type="entry name" value="HTH_AraC-typ_CS"/>
</dbReference>
<protein>
    <submittedName>
        <fullName evidence="5">AraC family transcriptional regulator</fullName>
    </submittedName>
</protein>
<dbReference type="PANTHER" id="PTHR46796">
    <property type="entry name" value="HTH-TYPE TRANSCRIPTIONAL ACTIVATOR RHAS-RELATED"/>
    <property type="match status" value="1"/>
</dbReference>
<dbReference type="InterPro" id="IPR018060">
    <property type="entry name" value="HTH_AraC"/>
</dbReference>
<keyword evidence="1" id="KW-0805">Transcription regulation</keyword>
<evidence type="ECO:0000256" key="1">
    <source>
        <dbReference type="ARBA" id="ARBA00023015"/>
    </source>
</evidence>
<dbReference type="PRINTS" id="PR00032">
    <property type="entry name" value="HTHARAC"/>
</dbReference>
<dbReference type="Proteomes" id="UP000295217">
    <property type="component" value="Unassembled WGS sequence"/>
</dbReference>
<keyword evidence="3" id="KW-0804">Transcription</keyword>
<dbReference type="Gene3D" id="1.10.10.60">
    <property type="entry name" value="Homeodomain-like"/>
    <property type="match status" value="2"/>
</dbReference>
<dbReference type="GO" id="GO:0043565">
    <property type="term" value="F:sequence-specific DNA binding"/>
    <property type="evidence" value="ECO:0007669"/>
    <property type="project" value="InterPro"/>
</dbReference>
<proteinExistence type="predicted"/>
<evidence type="ECO:0000256" key="3">
    <source>
        <dbReference type="ARBA" id="ARBA00023163"/>
    </source>
</evidence>